<dbReference type="GO" id="GO:0015086">
    <property type="term" value="F:cadmium ion transmembrane transporter activity"/>
    <property type="evidence" value="ECO:0007669"/>
    <property type="project" value="TreeGrafter"/>
</dbReference>
<dbReference type="GO" id="GO:0005384">
    <property type="term" value="F:manganese ion transmembrane transporter activity"/>
    <property type="evidence" value="ECO:0007669"/>
    <property type="project" value="TreeGrafter"/>
</dbReference>
<sequence>AGSITTTLTGQYLMDGLVHLRLASWKRSIMTRSMAIIPAVIVTGINSSTEATNVVIGIVNAVLAIMLPVFLLPLIRFCSSVRYMGNNRIPFYWEVIMILFALFVTVFALMSFVAVDGGMFGQYTSEVSPFGVQMNIIQDATIVVYMVLLGYLSFGKWID</sequence>
<evidence type="ECO:0000256" key="5">
    <source>
        <dbReference type="ARBA" id="ARBA00023136"/>
    </source>
</evidence>
<keyword evidence="3 6" id="KW-0812">Transmembrane</keyword>
<dbReference type="PANTHER" id="PTHR11706:SF33">
    <property type="entry name" value="NATURAL RESISTANCE-ASSOCIATED MACROPHAGE PROTEIN 2"/>
    <property type="match status" value="1"/>
</dbReference>
<proteinExistence type="predicted"/>
<dbReference type="GO" id="GO:0034755">
    <property type="term" value="P:iron ion transmembrane transport"/>
    <property type="evidence" value="ECO:0007669"/>
    <property type="project" value="TreeGrafter"/>
</dbReference>
<feature type="transmembrane region" description="Helical" evidence="6">
    <location>
        <begin position="29"/>
        <end position="48"/>
    </location>
</feature>
<keyword evidence="4 6" id="KW-1133">Transmembrane helix</keyword>
<dbReference type="eggNOG" id="KOG1291">
    <property type="taxonomic scope" value="Eukaryota"/>
</dbReference>
<dbReference type="Pfam" id="PF01566">
    <property type="entry name" value="Nramp"/>
    <property type="match status" value="1"/>
</dbReference>
<evidence type="ECO:0000313" key="7">
    <source>
        <dbReference type="EMBL" id="KNC74686.1"/>
    </source>
</evidence>
<dbReference type="AlphaFoldDB" id="A0A0L0FE00"/>
<dbReference type="EMBL" id="KQ244169">
    <property type="protein sequence ID" value="KNC74686.1"/>
    <property type="molecule type" value="Genomic_DNA"/>
</dbReference>
<organism evidence="7 8">
    <name type="scientific">Sphaeroforma arctica JP610</name>
    <dbReference type="NCBI Taxonomy" id="667725"/>
    <lineage>
        <taxon>Eukaryota</taxon>
        <taxon>Ichthyosporea</taxon>
        <taxon>Ichthyophonida</taxon>
        <taxon>Sphaeroforma</taxon>
    </lineage>
</organism>
<dbReference type="OrthoDB" id="409173at2759"/>
<evidence type="ECO:0000256" key="6">
    <source>
        <dbReference type="SAM" id="Phobius"/>
    </source>
</evidence>
<dbReference type="Proteomes" id="UP000054560">
    <property type="component" value="Unassembled WGS sequence"/>
</dbReference>
<keyword evidence="2" id="KW-0813">Transport</keyword>
<feature type="transmembrane region" description="Helical" evidence="6">
    <location>
        <begin position="135"/>
        <end position="154"/>
    </location>
</feature>
<name>A0A0L0FE00_9EUKA</name>
<accession>A0A0L0FE00</accession>
<dbReference type="PANTHER" id="PTHR11706">
    <property type="entry name" value="SOLUTE CARRIER PROTEIN FAMILY 11 MEMBER"/>
    <property type="match status" value="1"/>
</dbReference>
<evidence type="ECO:0000313" key="8">
    <source>
        <dbReference type="Proteomes" id="UP000054560"/>
    </source>
</evidence>
<feature type="non-terminal residue" evidence="7">
    <location>
        <position position="1"/>
    </location>
</feature>
<evidence type="ECO:0000256" key="2">
    <source>
        <dbReference type="ARBA" id="ARBA00022448"/>
    </source>
</evidence>
<dbReference type="InterPro" id="IPR001046">
    <property type="entry name" value="NRAMP_fam"/>
</dbReference>
<keyword evidence="5 6" id="KW-0472">Membrane</keyword>
<feature type="transmembrane region" description="Helical" evidence="6">
    <location>
        <begin position="54"/>
        <end position="79"/>
    </location>
</feature>
<dbReference type="PRINTS" id="PR00447">
    <property type="entry name" value="NATRESASSCMP"/>
</dbReference>
<evidence type="ECO:0000256" key="1">
    <source>
        <dbReference type="ARBA" id="ARBA00004141"/>
    </source>
</evidence>
<keyword evidence="8" id="KW-1185">Reference proteome</keyword>
<feature type="transmembrane region" description="Helical" evidence="6">
    <location>
        <begin position="91"/>
        <end position="115"/>
    </location>
</feature>
<evidence type="ECO:0000256" key="3">
    <source>
        <dbReference type="ARBA" id="ARBA00022692"/>
    </source>
</evidence>
<gene>
    <name evidence="7" type="ORF">SARC_12773</name>
</gene>
<dbReference type="GO" id="GO:0005886">
    <property type="term" value="C:plasma membrane"/>
    <property type="evidence" value="ECO:0007669"/>
    <property type="project" value="TreeGrafter"/>
</dbReference>
<evidence type="ECO:0000256" key="4">
    <source>
        <dbReference type="ARBA" id="ARBA00022989"/>
    </source>
</evidence>
<comment type="subcellular location">
    <subcellularLocation>
        <location evidence="1">Membrane</location>
        <topology evidence="1">Multi-pass membrane protein</topology>
    </subcellularLocation>
</comment>
<dbReference type="RefSeq" id="XP_014148588.1">
    <property type="nucleotide sequence ID" value="XM_014293113.1"/>
</dbReference>
<dbReference type="GeneID" id="25913277"/>
<dbReference type="STRING" id="667725.A0A0L0FE00"/>
<reference evidence="7 8" key="1">
    <citation type="submission" date="2011-02" db="EMBL/GenBank/DDBJ databases">
        <title>The Genome Sequence of Sphaeroforma arctica JP610.</title>
        <authorList>
            <consortium name="The Broad Institute Genome Sequencing Platform"/>
            <person name="Russ C."/>
            <person name="Cuomo C."/>
            <person name="Young S.K."/>
            <person name="Zeng Q."/>
            <person name="Gargeya S."/>
            <person name="Alvarado L."/>
            <person name="Berlin A."/>
            <person name="Chapman S.B."/>
            <person name="Chen Z."/>
            <person name="Freedman E."/>
            <person name="Gellesch M."/>
            <person name="Goldberg J."/>
            <person name="Griggs A."/>
            <person name="Gujja S."/>
            <person name="Heilman E."/>
            <person name="Heiman D."/>
            <person name="Howarth C."/>
            <person name="Mehta T."/>
            <person name="Neiman D."/>
            <person name="Pearson M."/>
            <person name="Roberts A."/>
            <person name="Saif S."/>
            <person name="Shea T."/>
            <person name="Shenoy N."/>
            <person name="Sisk P."/>
            <person name="Stolte C."/>
            <person name="Sykes S."/>
            <person name="White J."/>
            <person name="Yandava C."/>
            <person name="Burger G."/>
            <person name="Gray M.W."/>
            <person name="Holland P.W.H."/>
            <person name="King N."/>
            <person name="Lang F.B.F."/>
            <person name="Roger A.J."/>
            <person name="Ruiz-Trillo I."/>
            <person name="Haas B."/>
            <person name="Nusbaum C."/>
            <person name="Birren B."/>
        </authorList>
    </citation>
    <scope>NUCLEOTIDE SEQUENCE [LARGE SCALE GENOMIC DNA]</scope>
    <source>
        <strain evidence="7 8">JP610</strain>
    </source>
</reference>
<protein>
    <submittedName>
        <fullName evidence="7">Uncharacterized protein</fullName>
    </submittedName>
</protein>